<protein>
    <submittedName>
        <fullName evidence="2">Uncharacterized protein</fullName>
    </submittedName>
</protein>
<accession>A0ABZ0P4L5</accession>
<proteinExistence type="predicted"/>
<keyword evidence="1" id="KW-0732">Signal</keyword>
<dbReference type="EMBL" id="CP134190">
    <property type="protein sequence ID" value="WPB06499.1"/>
    <property type="molecule type" value="Genomic_DNA"/>
</dbReference>
<evidence type="ECO:0000313" key="3">
    <source>
        <dbReference type="Proteomes" id="UP001302367"/>
    </source>
</evidence>
<organism evidence="2 3">
    <name type="scientific">Cercospora beticola</name>
    <name type="common">Sugarbeet leaf spot fungus</name>
    <dbReference type="NCBI Taxonomy" id="122368"/>
    <lineage>
        <taxon>Eukaryota</taxon>
        <taxon>Fungi</taxon>
        <taxon>Dikarya</taxon>
        <taxon>Ascomycota</taxon>
        <taxon>Pezizomycotina</taxon>
        <taxon>Dothideomycetes</taxon>
        <taxon>Dothideomycetidae</taxon>
        <taxon>Mycosphaerellales</taxon>
        <taxon>Mycosphaerellaceae</taxon>
        <taxon>Cercospora</taxon>
    </lineage>
</organism>
<name>A0ABZ0P4L5_CERBT</name>
<dbReference type="GeneID" id="90644718"/>
<dbReference type="Proteomes" id="UP001302367">
    <property type="component" value="Chromosome 7"/>
</dbReference>
<evidence type="ECO:0000256" key="1">
    <source>
        <dbReference type="SAM" id="SignalP"/>
    </source>
</evidence>
<gene>
    <name evidence="2" type="ORF">RHO25_011156</name>
</gene>
<reference evidence="2 3" key="1">
    <citation type="submission" date="2023-09" db="EMBL/GenBank/DDBJ databases">
        <title>Complete-Gapless Cercospora beticola genome.</title>
        <authorList>
            <person name="Wyatt N.A."/>
            <person name="Spanner R.E."/>
            <person name="Bolton M.D."/>
        </authorList>
    </citation>
    <scope>NUCLEOTIDE SEQUENCE [LARGE SCALE GENOMIC DNA]</scope>
    <source>
        <strain evidence="2">Cb09-40</strain>
    </source>
</reference>
<keyword evidence="3" id="KW-1185">Reference proteome</keyword>
<feature type="signal peptide" evidence="1">
    <location>
        <begin position="1"/>
        <end position="18"/>
    </location>
</feature>
<sequence>MLKFFLVLLLCTIQGALCLPRPAPEDLSANYCYGRIVFGKCHTFYNPPIRNAQTLNIRMNRNGTTTNAQDNVIQAETLLSTHNQHRIVVSTAQGYTLPVHADINVIITVGNHVYGRPTGQIIDASVPNVLYTFSNADIQGLFHNAGNNADHVTITVKYTIDQELKRKKAQAV</sequence>
<evidence type="ECO:0000313" key="2">
    <source>
        <dbReference type="EMBL" id="WPB06499.1"/>
    </source>
</evidence>
<dbReference type="RefSeq" id="XP_065459446.1">
    <property type="nucleotide sequence ID" value="XM_065603374.1"/>
</dbReference>
<feature type="chain" id="PRO_5046842087" evidence="1">
    <location>
        <begin position="19"/>
        <end position="172"/>
    </location>
</feature>